<keyword evidence="1" id="KW-0808">Transferase</keyword>
<dbReference type="Proteomes" id="UP001597549">
    <property type="component" value="Unassembled WGS sequence"/>
</dbReference>
<dbReference type="EC" id="2.1.1.222" evidence="1"/>
<keyword evidence="2" id="KW-1185">Reference proteome</keyword>
<dbReference type="EC" id="2.1.1.64" evidence="1"/>
<gene>
    <name evidence="1" type="ORF">ACFSX9_04555</name>
</gene>
<organism evidence="1 2">
    <name type="scientific">Flavobacterium ardleyense</name>
    <dbReference type="NCBI Taxonomy" id="2038737"/>
    <lineage>
        <taxon>Bacteria</taxon>
        <taxon>Pseudomonadati</taxon>
        <taxon>Bacteroidota</taxon>
        <taxon>Flavobacteriia</taxon>
        <taxon>Flavobacteriales</taxon>
        <taxon>Flavobacteriaceae</taxon>
        <taxon>Flavobacterium</taxon>
    </lineage>
</organism>
<keyword evidence="1" id="KW-0489">Methyltransferase</keyword>
<comment type="caution">
    <text evidence="1">The sequence shown here is derived from an EMBL/GenBank/DDBJ whole genome shotgun (WGS) entry which is preliminary data.</text>
</comment>
<dbReference type="Gene3D" id="3.40.50.150">
    <property type="entry name" value="Vaccinia Virus protein VP39"/>
    <property type="match status" value="1"/>
</dbReference>
<proteinExistence type="predicted"/>
<dbReference type="GO" id="GO:0061542">
    <property type="term" value="F:3-demethylubiquinol 3-O-methyltransferase activity"/>
    <property type="evidence" value="ECO:0007669"/>
    <property type="project" value="UniProtKB-EC"/>
</dbReference>
<accession>A0ABW5Z6N8</accession>
<evidence type="ECO:0000313" key="2">
    <source>
        <dbReference type="Proteomes" id="UP001597549"/>
    </source>
</evidence>
<dbReference type="Pfam" id="PF13489">
    <property type="entry name" value="Methyltransf_23"/>
    <property type="match status" value="1"/>
</dbReference>
<reference evidence="2" key="1">
    <citation type="journal article" date="2019" name="Int. J. Syst. Evol. Microbiol.">
        <title>The Global Catalogue of Microorganisms (GCM) 10K type strain sequencing project: providing services to taxonomists for standard genome sequencing and annotation.</title>
        <authorList>
            <consortium name="The Broad Institute Genomics Platform"/>
            <consortium name="The Broad Institute Genome Sequencing Center for Infectious Disease"/>
            <person name="Wu L."/>
            <person name="Ma J."/>
        </authorList>
    </citation>
    <scope>NUCLEOTIDE SEQUENCE [LARGE SCALE GENOMIC DNA]</scope>
    <source>
        <strain evidence="2">KCTC 52644</strain>
    </source>
</reference>
<dbReference type="RefSeq" id="WP_379804980.1">
    <property type="nucleotide sequence ID" value="NZ_JBHUOL010000010.1"/>
</dbReference>
<protein>
    <submittedName>
        <fullName evidence="1">Class I SAM-dependent methyltransferase</fullName>
        <ecNumber evidence="1">2.1.1.222</ecNumber>
        <ecNumber evidence="1">2.1.1.64</ecNumber>
    </submittedName>
</protein>
<dbReference type="GO" id="GO:0102208">
    <property type="term" value="F:2-polyprenyl-6-hydroxyphenol methylase activity"/>
    <property type="evidence" value="ECO:0007669"/>
    <property type="project" value="UniProtKB-EC"/>
</dbReference>
<dbReference type="EMBL" id="JBHUOL010000010">
    <property type="protein sequence ID" value="MFD2908000.1"/>
    <property type="molecule type" value="Genomic_DNA"/>
</dbReference>
<dbReference type="InterPro" id="IPR029063">
    <property type="entry name" value="SAM-dependent_MTases_sf"/>
</dbReference>
<name>A0ABW5Z6N8_9FLAO</name>
<evidence type="ECO:0000313" key="1">
    <source>
        <dbReference type="EMBL" id="MFD2908000.1"/>
    </source>
</evidence>
<dbReference type="SUPFAM" id="SSF53335">
    <property type="entry name" value="S-adenosyl-L-methionine-dependent methyltransferases"/>
    <property type="match status" value="1"/>
</dbReference>
<dbReference type="GO" id="GO:0032259">
    <property type="term" value="P:methylation"/>
    <property type="evidence" value="ECO:0007669"/>
    <property type="project" value="UniProtKB-KW"/>
</dbReference>
<sequence>MYTKIKKNLFQIIPKNFILKNEVWLRNLHYHLFYKGNNHECSICKKKVKQFLKNHNHLICPNCGSIQRNRRLWQLLDQEFIINNTTILDFSPSRVLFRKLKNNKKINYISTDFENEFIADYSFDITNIDLKSKSIHLIICYHILEHIENDKKAMQELFRILKNGGKALIQTPFKDGEIYEDYSITDPEERKIHFGQEDHVRFYSIDGLKNRLENEGFNVEIRKFDKEEYYLGLETNETILICHKE</sequence>